<protein>
    <submittedName>
        <fullName evidence="7">Tryptophan aminotransferase related 2</fullName>
    </submittedName>
</protein>
<proteinExistence type="evidence at transcript level"/>
<dbReference type="InterPro" id="IPR015421">
    <property type="entry name" value="PyrdxlP-dep_Trfase_major"/>
</dbReference>
<keyword evidence="7" id="KW-0808">Transferase</keyword>
<dbReference type="Gene3D" id="2.10.25.30">
    <property type="entry name" value="EGF-like, alliinase"/>
    <property type="match status" value="1"/>
</dbReference>
<dbReference type="ExpressionAtlas" id="A0A0A7LWS4">
    <property type="expression patterns" value="baseline and differential"/>
</dbReference>
<keyword evidence="7" id="KW-0032">Aminotransferase</keyword>
<feature type="region of interest" description="Disordered" evidence="4">
    <location>
        <begin position="38"/>
        <end position="71"/>
    </location>
</feature>
<evidence type="ECO:0000259" key="6">
    <source>
        <dbReference type="Pfam" id="PF04864"/>
    </source>
</evidence>
<comment type="cofactor">
    <cofactor evidence="1">
        <name>pyridoxal 5'-phosphate</name>
        <dbReference type="ChEBI" id="CHEBI:597326"/>
    </cofactor>
</comment>
<dbReference type="Gene3D" id="3.40.640.10">
    <property type="entry name" value="Type I PLP-dependent aspartate aminotransferase-like (Major domain)"/>
    <property type="match status" value="1"/>
</dbReference>
<dbReference type="InterPro" id="IPR050478">
    <property type="entry name" value="Ethylene_sulfur-biosynth"/>
</dbReference>
<feature type="chain" id="PRO_5002041338" evidence="5">
    <location>
        <begin position="19"/>
        <end position="431"/>
    </location>
</feature>
<dbReference type="CDD" id="cd00609">
    <property type="entry name" value="AAT_like"/>
    <property type="match status" value="1"/>
</dbReference>
<dbReference type="SUPFAM" id="SSF53383">
    <property type="entry name" value="PLP-dependent transferases"/>
    <property type="match status" value="1"/>
</dbReference>
<dbReference type="PANTHER" id="PTHR43795">
    <property type="entry name" value="BIFUNCTIONAL ASPARTATE AMINOTRANSFERASE AND GLUTAMATE/ASPARTATE-PREPHENATE AMINOTRANSFERASE-RELATED"/>
    <property type="match status" value="1"/>
</dbReference>
<dbReference type="GO" id="GO:0008483">
    <property type="term" value="F:transaminase activity"/>
    <property type="evidence" value="ECO:0007669"/>
    <property type="project" value="UniProtKB-KW"/>
</dbReference>
<sequence length="431" mass="47404">MPLWRVFIFVSVALNVAALPLLLHQYIVSHPHHPGVISPDQQHHACAPPPGTSGAAARAPSTGKPSVTSDSVINLDHGDPTMFEAFWRETGDAAELVIPGWQTMSYFSDVGNVCWFMEPPFDQQVRRLHRTVGNAAVDGYHVLVGTGSTQLFMAALYALSPADAAEPTSVVSTAPYYSSYPAVTDFLRSGLFRWAGDANSFVGDAYIELVCSPNNPDGAIRDAVLSSGAGKAVHDLAYYWPQYTPITRRADHDIMLFTVSKSTGHAGTRIGWALVKDREVARRMTKFVELNTIGVSKDSQLRAAKVLSAVSDGYVDGDASRHRLFDFGRRKMVERWRMLREAAAASGIFSLPAETSVRCNFANETAANNPAFAWLRCDREDVEDCAGFLRGHKILTRSGNQFGADPRYVRVSMLDRDDAYDIFIRRLASLK</sequence>
<evidence type="ECO:0000313" key="7">
    <source>
        <dbReference type="EMBL" id="AIZ68357.1"/>
    </source>
</evidence>
<name>A0A0A7LWS4_WHEAT</name>
<dbReference type="PANTHER" id="PTHR43795:SF111">
    <property type="entry name" value="TRYPTOPHAN AMINOTRANSFERASE-RELATED PROTEIN 2"/>
    <property type="match status" value="1"/>
</dbReference>
<evidence type="ECO:0000256" key="5">
    <source>
        <dbReference type="SAM" id="SignalP"/>
    </source>
</evidence>
<evidence type="ECO:0000256" key="4">
    <source>
        <dbReference type="SAM" id="MobiDB-lite"/>
    </source>
</evidence>
<keyword evidence="3" id="KW-0663">Pyridoxal phosphate</keyword>
<dbReference type="GO" id="GO:0016846">
    <property type="term" value="F:carbon-sulfur lyase activity"/>
    <property type="evidence" value="ECO:0007669"/>
    <property type="project" value="InterPro"/>
</dbReference>
<dbReference type="InterPro" id="IPR015422">
    <property type="entry name" value="PyrdxlP-dep_Trfase_small"/>
</dbReference>
<dbReference type="InterPro" id="IPR006948">
    <property type="entry name" value="Alliinase_C"/>
</dbReference>
<organism evidence="7">
    <name type="scientific">Triticum aestivum</name>
    <name type="common">Wheat</name>
    <dbReference type="NCBI Taxonomy" id="4565"/>
    <lineage>
        <taxon>Eukaryota</taxon>
        <taxon>Viridiplantae</taxon>
        <taxon>Streptophyta</taxon>
        <taxon>Embryophyta</taxon>
        <taxon>Tracheophyta</taxon>
        <taxon>Spermatophyta</taxon>
        <taxon>Magnoliopsida</taxon>
        <taxon>Liliopsida</taxon>
        <taxon>Poales</taxon>
        <taxon>Poaceae</taxon>
        <taxon>BOP clade</taxon>
        <taxon>Pooideae</taxon>
        <taxon>Triticodae</taxon>
        <taxon>Triticeae</taxon>
        <taxon>Triticinae</taxon>
        <taxon>Triticum</taxon>
    </lineage>
</organism>
<dbReference type="InterPro" id="IPR037029">
    <property type="entry name" value="Alliinase_N_sf"/>
</dbReference>
<evidence type="ECO:0000256" key="3">
    <source>
        <dbReference type="ARBA" id="ARBA00022898"/>
    </source>
</evidence>
<dbReference type="EMBL" id="KM078759">
    <property type="protein sequence ID" value="AIZ68357.1"/>
    <property type="molecule type" value="mRNA"/>
</dbReference>
<feature type="signal peptide" evidence="5">
    <location>
        <begin position="1"/>
        <end position="18"/>
    </location>
</feature>
<comment type="similarity">
    <text evidence="2">Belongs to the alliinase family.</text>
</comment>
<evidence type="ECO:0000256" key="1">
    <source>
        <dbReference type="ARBA" id="ARBA00001933"/>
    </source>
</evidence>
<evidence type="ECO:0000256" key="2">
    <source>
        <dbReference type="ARBA" id="ARBA00006312"/>
    </source>
</evidence>
<keyword evidence="5" id="KW-0732">Signal</keyword>
<accession>A0A0A7LWS4</accession>
<dbReference type="Gene3D" id="3.90.1150.10">
    <property type="entry name" value="Aspartate Aminotransferase, domain 1"/>
    <property type="match status" value="1"/>
</dbReference>
<dbReference type="Pfam" id="PF04864">
    <property type="entry name" value="Alliinase_C"/>
    <property type="match status" value="1"/>
</dbReference>
<dbReference type="InterPro" id="IPR015424">
    <property type="entry name" value="PyrdxlP-dep_Trfase"/>
</dbReference>
<gene>
    <name evidence="7" type="primary">TAR2-3A</name>
</gene>
<feature type="domain" description="Alliinase C-terminal" evidence="6">
    <location>
        <begin position="73"/>
        <end position="430"/>
    </location>
</feature>
<dbReference type="AlphaFoldDB" id="A0A0A7LWS4"/>
<reference evidence="7" key="1">
    <citation type="journal article" date="2014" name="Plant Physiol.">
        <title>A wheat CCAAT-box binding transcription factor increases grain yield of wheat with less fertilizer input.</title>
        <authorList>
            <person name="Qu B."/>
            <person name="He X."/>
            <person name="Wang J."/>
            <person name="Zhao Y."/>
            <person name="Teng W."/>
            <person name="Shao A."/>
            <person name="Zhao X."/>
            <person name="Ma W."/>
            <person name="Wang J."/>
            <person name="Li B."/>
            <person name="Li Z."/>
            <person name="Tong Y."/>
        </authorList>
    </citation>
    <scope>NUCLEOTIDE SEQUENCE</scope>
</reference>